<name>A0A1Y3UGX1_9ACTN</name>
<evidence type="ECO:0000313" key="5">
    <source>
        <dbReference type="Proteomes" id="UP000196560"/>
    </source>
</evidence>
<feature type="region of interest" description="Disordered" evidence="1">
    <location>
        <begin position="1219"/>
        <end position="1239"/>
    </location>
</feature>
<feature type="compositionally biased region" description="Basic residues" evidence="1">
    <location>
        <begin position="1224"/>
        <end position="1239"/>
    </location>
</feature>
<keyword evidence="2" id="KW-0812">Transmembrane</keyword>
<gene>
    <name evidence="4" type="ORF">B5G21_01480</name>
</gene>
<dbReference type="InterPro" id="IPR048428">
    <property type="entry name" value="YobI-NTPase"/>
</dbReference>
<comment type="caution">
    <text evidence="4">The sequence shown here is derived from an EMBL/GenBank/DDBJ whole genome shotgun (WGS) entry which is preliminary data.</text>
</comment>
<dbReference type="RefSeq" id="WP_087185725.1">
    <property type="nucleotide sequence ID" value="NZ_NFHO01000001.1"/>
</dbReference>
<dbReference type="AlphaFoldDB" id="A0A1Y3UGX1"/>
<keyword evidence="2" id="KW-0472">Membrane</keyword>
<dbReference type="Proteomes" id="UP000196560">
    <property type="component" value="Unassembled WGS sequence"/>
</dbReference>
<evidence type="ECO:0000256" key="2">
    <source>
        <dbReference type="SAM" id="Phobius"/>
    </source>
</evidence>
<accession>A0A1Y3UGX1</accession>
<feature type="transmembrane region" description="Helical" evidence="2">
    <location>
        <begin position="162"/>
        <end position="180"/>
    </location>
</feature>
<evidence type="ECO:0000256" key="1">
    <source>
        <dbReference type="SAM" id="MobiDB-lite"/>
    </source>
</evidence>
<sequence length="1239" mass="140450">MTEEETPNLLALHPKKLSDEEYSAYEAEFEKVLNDPLCRNIALSGSYGAGKSSVIEKVKERQQAKDEKWISISLATFCEAIDKQPGTEKDDQNAIEAEILRQMVHKIGTSKAPKSGLHELCDRKWHIDAGAAVLVLAFVLLTSYFMNISAKLFSLSLSRGEILAFLLWMILAGSGLFRLIRTNAISKVIKRIKVFEAELEVTPSGSVSPFERCVDEIVYLLNASEMDAIVFEDLDRFNSIDIFEKMRSLNALANDSRVSVAKKSQAAKPLRFFYLIRDGLFTDPRDRTKFFDFIIPVIPYTDPNNASDIMRSALAEVGLSVDEGFLYQLSTYIDDPRIIHDIADEAYHYKKILFKERSFGDGDSERLVALLAYKALFPRDFELLQVGRGYLHEVLNGKRRFIEKMKLDSGIDRKELKTELDNINQQLRVSEDELICLYGMPEMNKVTSHLTGIFASNFNPSSFIKAASNNPWASSALESLKVKLEQNDLYVARRSEIREESSRRSRVIQTQLDKFDARFEALRPLNIKQLIDFSPNADNLFVIECDDLERPEDFEELQMGSVLSSPHFPMLRFLVSSGYIDESYRRYISNFYSDLLCAEDDDYLSAIRQAKPIDLKYQPKEPAEIVRRMDKSMFARKNIRNPWLISALFESEADGKIAAFMTSIRQPEDIRYLAQFIASEQFTPAVFNPMNLYLDDPVAAMLGDERISAAVKRCVCKRYLINEEDCFDLFVKYVNADPHFLEEDPRFNDKQIEEGLLRIDYCTEAIDFSCASKTLLDYVYDNHLFMPTPLIVDGYLSLKYGVHDALNRGTLITEALKLSDDPIKDAVSENMERFVSGVVNKPKAKLEDEQQIVVTVLNERDIQTGTIEQYIAALSNVEVEDAAQVKSPEYQDMLLENRLVKCNADNVILFYQKADNAISDNLAKLIEVKGAPTGLNAPKCREANVDEADVVGKLIEHKTIPIDTKRTILSECGFIFSTFNIDGLDDETVHAMIDTKAIDMNGEMLDEFRTYKPDLIIDYILTDVDGFLAMAKADPNVVPEMTIERNEAEGLLKASIDVSKKLDILSCFDGTTPLDEGYEDAVNAAIALKHLEPDDIASLPLYYEKASGSDKDQFAKAFANSSDAVISNNVEFGWSLLYDALRHLKNKRARALRLIAWYSEQYCNEGDRDRLLNCFVSADLPEYIKLFRGSQSMIPKSSEDDAMLSRLNELGMCGRVSPDVNAGRPRKVYPKGHRRTKKT</sequence>
<reference evidence="5" key="1">
    <citation type="submission" date="2017-04" db="EMBL/GenBank/DDBJ databases">
        <title>Function of individual gut microbiota members based on whole genome sequencing of pure cultures obtained from chicken caecum.</title>
        <authorList>
            <person name="Medvecky M."/>
            <person name="Cejkova D."/>
            <person name="Polansky O."/>
            <person name="Karasova D."/>
            <person name="Kubasova T."/>
            <person name="Cizek A."/>
            <person name="Rychlik I."/>
        </authorList>
    </citation>
    <scope>NUCLEOTIDE SEQUENCE [LARGE SCALE GENOMIC DNA]</scope>
    <source>
        <strain evidence="5">An70</strain>
    </source>
</reference>
<protein>
    <recommendedName>
        <fullName evidence="3">YobI-like P-loop NTPase domain-containing protein</fullName>
    </recommendedName>
</protein>
<dbReference type="Pfam" id="PF20693">
    <property type="entry name" value="YobI-ATPase"/>
    <property type="match status" value="1"/>
</dbReference>
<keyword evidence="5" id="KW-1185">Reference proteome</keyword>
<feature type="transmembrane region" description="Helical" evidence="2">
    <location>
        <begin position="129"/>
        <end position="150"/>
    </location>
</feature>
<evidence type="ECO:0000259" key="3">
    <source>
        <dbReference type="Pfam" id="PF20693"/>
    </source>
</evidence>
<organism evidence="4 5">
    <name type="scientific">Enorma massiliensis</name>
    <dbReference type="NCBI Taxonomy" id="1472761"/>
    <lineage>
        <taxon>Bacteria</taxon>
        <taxon>Bacillati</taxon>
        <taxon>Actinomycetota</taxon>
        <taxon>Coriobacteriia</taxon>
        <taxon>Coriobacteriales</taxon>
        <taxon>Coriobacteriaceae</taxon>
        <taxon>Enorma</taxon>
    </lineage>
</organism>
<feature type="domain" description="YobI-like P-loop NTPase" evidence="3">
    <location>
        <begin position="25"/>
        <end position="392"/>
    </location>
</feature>
<keyword evidence="2" id="KW-1133">Transmembrane helix</keyword>
<evidence type="ECO:0000313" key="4">
    <source>
        <dbReference type="EMBL" id="OUN44630.1"/>
    </source>
</evidence>
<proteinExistence type="predicted"/>
<dbReference type="EMBL" id="NFHO01000001">
    <property type="protein sequence ID" value="OUN44630.1"/>
    <property type="molecule type" value="Genomic_DNA"/>
</dbReference>